<evidence type="ECO:0000313" key="4">
    <source>
        <dbReference type="Proteomes" id="UP001139409"/>
    </source>
</evidence>
<name>A0A9X1HYU6_9BACT</name>
<dbReference type="InterPro" id="IPR003675">
    <property type="entry name" value="Rce1/LyrA-like_dom"/>
</dbReference>
<comment type="caution">
    <text evidence="3">The sequence shown here is derived from an EMBL/GenBank/DDBJ whole genome shotgun (WGS) entry which is preliminary data.</text>
</comment>
<keyword evidence="3" id="KW-0645">Protease</keyword>
<dbReference type="Pfam" id="PF02517">
    <property type="entry name" value="Rce1-like"/>
    <property type="match status" value="1"/>
</dbReference>
<feature type="transmembrane region" description="Helical" evidence="1">
    <location>
        <begin position="119"/>
        <end position="141"/>
    </location>
</feature>
<feature type="transmembrane region" description="Helical" evidence="1">
    <location>
        <begin position="76"/>
        <end position="99"/>
    </location>
</feature>
<feature type="transmembrane region" description="Helical" evidence="1">
    <location>
        <begin position="153"/>
        <end position="170"/>
    </location>
</feature>
<dbReference type="RefSeq" id="WP_225699802.1">
    <property type="nucleotide sequence ID" value="NZ_JAIXNE010000007.1"/>
</dbReference>
<feature type="transmembrane region" description="Helical" evidence="1">
    <location>
        <begin position="15"/>
        <end position="32"/>
    </location>
</feature>
<keyword evidence="1" id="KW-0472">Membrane</keyword>
<sequence length="220" mass="23891">MMPVTETITTSRQTYLFEILIIALVFTVNELFFASIKYSSQVAEVICLVLITWFFSRRGIGWKDVGLKRPANWWKAIGYFIACVVTIGVIFNFVIQPLFPHGANQIGDGSPLSLPEMLFRLIVIGIGTAAIGEELLFRGFLLNNINALAGSKPIGTIMAIILQALCFAILHSGVQGMVSAGVIGIILGVFYVLSGRNLLVVMAAHAVPDVLSIISAYQAQ</sequence>
<dbReference type="Proteomes" id="UP001139409">
    <property type="component" value="Unassembled WGS sequence"/>
</dbReference>
<dbReference type="EMBL" id="JAIXNE010000007">
    <property type="protein sequence ID" value="MCA6078944.1"/>
    <property type="molecule type" value="Genomic_DNA"/>
</dbReference>
<accession>A0A9X1HYU6</accession>
<dbReference type="GO" id="GO:0004175">
    <property type="term" value="F:endopeptidase activity"/>
    <property type="evidence" value="ECO:0007669"/>
    <property type="project" value="UniProtKB-ARBA"/>
</dbReference>
<keyword evidence="3" id="KW-0378">Hydrolase</keyword>
<dbReference type="GO" id="GO:0080120">
    <property type="term" value="P:CAAX-box protein maturation"/>
    <property type="evidence" value="ECO:0007669"/>
    <property type="project" value="UniProtKB-ARBA"/>
</dbReference>
<dbReference type="PANTHER" id="PTHR43592">
    <property type="entry name" value="CAAX AMINO TERMINAL PROTEASE"/>
    <property type="match status" value="1"/>
</dbReference>
<protein>
    <submittedName>
        <fullName evidence="3">CPBP family intramembrane metalloprotease</fullName>
    </submittedName>
</protein>
<evidence type="ECO:0000259" key="2">
    <source>
        <dbReference type="Pfam" id="PF02517"/>
    </source>
</evidence>
<organism evidence="3 4">
    <name type="scientific">Fulvivirga sedimenti</name>
    <dbReference type="NCBI Taxonomy" id="2879465"/>
    <lineage>
        <taxon>Bacteria</taxon>
        <taxon>Pseudomonadati</taxon>
        <taxon>Bacteroidota</taxon>
        <taxon>Cytophagia</taxon>
        <taxon>Cytophagales</taxon>
        <taxon>Fulvivirgaceae</taxon>
        <taxon>Fulvivirga</taxon>
    </lineage>
</organism>
<proteinExistence type="predicted"/>
<keyword evidence="4" id="KW-1185">Reference proteome</keyword>
<feature type="transmembrane region" description="Helical" evidence="1">
    <location>
        <begin position="176"/>
        <end position="193"/>
    </location>
</feature>
<keyword evidence="1" id="KW-0812">Transmembrane</keyword>
<evidence type="ECO:0000256" key="1">
    <source>
        <dbReference type="SAM" id="Phobius"/>
    </source>
</evidence>
<evidence type="ECO:0000313" key="3">
    <source>
        <dbReference type="EMBL" id="MCA6078944.1"/>
    </source>
</evidence>
<reference evidence="3" key="1">
    <citation type="submission" date="2021-09" db="EMBL/GenBank/DDBJ databases">
        <title>Fulvivirga sp. isolated from coastal sediment.</title>
        <authorList>
            <person name="Yu H."/>
        </authorList>
    </citation>
    <scope>NUCLEOTIDE SEQUENCE</scope>
    <source>
        <strain evidence="3">1062</strain>
    </source>
</reference>
<dbReference type="AlphaFoldDB" id="A0A9X1HYU6"/>
<keyword evidence="3" id="KW-0482">Metalloprotease</keyword>
<keyword evidence="1" id="KW-1133">Transmembrane helix</keyword>
<dbReference type="PANTHER" id="PTHR43592:SF15">
    <property type="entry name" value="CAAX AMINO TERMINAL PROTEASE FAMILY PROTEIN"/>
    <property type="match status" value="1"/>
</dbReference>
<dbReference type="GO" id="GO:0008237">
    <property type="term" value="F:metallopeptidase activity"/>
    <property type="evidence" value="ECO:0007669"/>
    <property type="project" value="UniProtKB-KW"/>
</dbReference>
<gene>
    <name evidence="3" type="ORF">LDX50_28980</name>
</gene>
<feature type="domain" description="CAAX prenyl protease 2/Lysostaphin resistance protein A-like" evidence="2">
    <location>
        <begin position="119"/>
        <end position="209"/>
    </location>
</feature>
<feature type="transmembrane region" description="Helical" evidence="1">
    <location>
        <begin position="38"/>
        <end position="55"/>
    </location>
</feature>